<dbReference type="NCBIfam" id="NF000801">
    <property type="entry name" value="PRK00055.1-3"/>
    <property type="match status" value="1"/>
</dbReference>
<keyword evidence="5 8" id="KW-0255">Endonuclease</keyword>
<keyword evidence="7 8" id="KW-0862">Zinc</keyword>
<feature type="binding site" evidence="8">
    <location>
        <position position="65"/>
    </location>
    <ligand>
        <name>Zn(2+)</name>
        <dbReference type="ChEBI" id="CHEBI:29105"/>
        <label>1</label>
        <note>catalytic</note>
    </ligand>
</feature>
<feature type="binding site" evidence="8">
    <location>
        <position position="63"/>
    </location>
    <ligand>
        <name>Zn(2+)</name>
        <dbReference type="ChEBI" id="CHEBI:29105"/>
        <label>1</label>
        <note>catalytic</note>
    </ligand>
</feature>
<protein>
    <recommendedName>
        <fullName evidence="8">Ribonuclease Z</fullName>
        <shortName evidence="8">RNase Z</shortName>
        <ecNumber evidence="8">3.1.26.11</ecNumber>
    </recommendedName>
    <alternativeName>
        <fullName evidence="8">tRNA 3 endonuclease</fullName>
    </alternativeName>
    <alternativeName>
        <fullName evidence="8">tRNase Z</fullName>
    </alternativeName>
</protein>
<feature type="binding site" evidence="8">
    <location>
        <position position="143"/>
    </location>
    <ligand>
        <name>Zn(2+)</name>
        <dbReference type="ChEBI" id="CHEBI:29105"/>
        <label>1</label>
        <note>catalytic</note>
    </ligand>
</feature>
<dbReference type="AlphaFoldDB" id="A0A0A2E9D4"/>
<feature type="active site" description="Proton acceptor" evidence="8">
    <location>
        <position position="67"/>
    </location>
</feature>
<dbReference type="PANTHER" id="PTHR46018:SF2">
    <property type="entry name" value="ZINC PHOSPHODIESTERASE ELAC PROTEIN 1"/>
    <property type="match status" value="1"/>
</dbReference>
<dbReference type="InterPro" id="IPR013471">
    <property type="entry name" value="RNase_Z/BN"/>
</dbReference>
<keyword evidence="2 8" id="KW-0819">tRNA processing</keyword>
<dbReference type="NCBIfam" id="TIGR02651">
    <property type="entry name" value="RNase_Z"/>
    <property type="match status" value="1"/>
</dbReference>
<feature type="domain" description="Metallo-beta-lactamase" evidence="9">
    <location>
        <begin position="206"/>
        <end position="272"/>
    </location>
</feature>
<name>A0A0A2E9D4_9PORP</name>
<evidence type="ECO:0000256" key="7">
    <source>
        <dbReference type="ARBA" id="ARBA00022833"/>
    </source>
</evidence>
<keyword evidence="4 8" id="KW-0479">Metal-binding</keyword>
<comment type="similarity">
    <text evidence="8">Belongs to the RNase Z family.</text>
</comment>
<feature type="binding site" evidence="8">
    <location>
        <position position="213"/>
    </location>
    <ligand>
        <name>Zn(2+)</name>
        <dbReference type="ChEBI" id="CHEBI:29105"/>
        <label>2</label>
        <note>catalytic</note>
    </ligand>
</feature>
<comment type="function">
    <text evidence="8">Zinc phosphodiesterase, which displays some tRNA 3'-processing endonuclease activity. Probably involved in tRNA maturation, by removing a 3'-trailer from precursor tRNA.</text>
</comment>
<dbReference type="InterPro" id="IPR001279">
    <property type="entry name" value="Metallo-B-lactamas"/>
</dbReference>
<dbReference type="GO" id="GO:0042781">
    <property type="term" value="F:3'-tRNA processing endoribonuclease activity"/>
    <property type="evidence" value="ECO:0007669"/>
    <property type="project" value="UniProtKB-UniRule"/>
</dbReference>
<dbReference type="EMBL" id="JRAK01000011">
    <property type="protein sequence ID" value="KGN94633.1"/>
    <property type="molecule type" value="Genomic_DNA"/>
</dbReference>
<proteinExistence type="inferred from homology"/>
<dbReference type="RefSeq" id="WP_039423138.1">
    <property type="nucleotide sequence ID" value="NZ_JRAJ01000017.1"/>
</dbReference>
<feature type="binding site" evidence="8">
    <location>
        <position position="213"/>
    </location>
    <ligand>
        <name>Zn(2+)</name>
        <dbReference type="ChEBI" id="CHEBI:29105"/>
        <label>1</label>
        <note>catalytic</note>
    </ligand>
</feature>
<gene>
    <name evidence="8" type="primary">rnz</name>
    <name evidence="10" type="ORF">HR15_00990</name>
</gene>
<comment type="subunit">
    <text evidence="1 8">Homodimer.</text>
</comment>
<dbReference type="SUPFAM" id="SSF56281">
    <property type="entry name" value="Metallo-hydrolase/oxidoreductase"/>
    <property type="match status" value="1"/>
</dbReference>
<keyword evidence="3 8" id="KW-0540">Nuclease</keyword>
<evidence type="ECO:0000256" key="2">
    <source>
        <dbReference type="ARBA" id="ARBA00022694"/>
    </source>
</evidence>
<dbReference type="GO" id="GO:0008270">
    <property type="term" value="F:zinc ion binding"/>
    <property type="evidence" value="ECO:0007669"/>
    <property type="project" value="UniProtKB-UniRule"/>
</dbReference>
<comment type="cofactor">
    <cofactor evidence="8">
        <name>Zn(2+)</name>
        <dbReference type="ChEBI" id="CHEBI:29105"/>
    </cofactor>
    <text evidence="8">Binds 2 Zn(2+) ions.</text>
</comment>
<dbReference type="Gene3D" id="3.60.15.10">
    <property type="entry name" value="Ribonuclease Z/Hydroxyacylglutathione hydrolase-like"/>
    <property type="match status" value="1"/>
</dbReference>
<accession>A0A0A2E9D4</accession>
<evidence type="ECO:0000256" key="6">
    <source>
        <dbReference type="ARBA" id="ARBA00022801"/>
    </source>
</evidence>
<dbReference type="EC" id="3.1.26.11" evidence="8"/>
<comment type="caution">
    <text evidence="10">The sequence shown here is derived from an EMBL/GenBank/DDBJ whole genome shotgun (WGS) entry which is preliminary data.</text>
</comment>
<organism evidence="10 11">
    <name type="scientific">Porphyromonas gulae</name>
    <dbReference type="NCBI Taxonomy" id="111105"/>
    <lineage>
        <taxon>Bacteria</taxon>
        <taxon>Pseudomonadati</taxon>
        <taxon>Bacteroidota</taxon>
        <taxon>Bacteroidia</taxon>
        <taxon>Bacteroidales</taxon>
        <taxon>Porphyromonadaceae</taxon>
        <taxon>Porphyromonas</taxon>
    </lineage>
</organism>
<evidence type="ECO:0000256" key="4">
    <source>
        <dbReference type="ARBA" id="ARBA00022723"/>
    </source>
</evidence>
<feature type="binding site" evidence="8">
    <location>
        <position position="271"/>
    </location>
    <ligand>
        <name>Zn(2+)</name>
        <dbReference type="ChEBI" id="CHEBI:29105"/>
        <label>2</label>
        <note>catalytic</note>
    </ligand>
</feature>
<dbReference type="CDD" id="cd07717">
    <property type="entry name" value="RNaseZ_ZiPD-like_MBL-fold"/>
    <property type="match status" value="1"/>
</dbReference>
<dbReference type="InterPro" id="IPR036866">
    <property type="entry name" value="RibonucZ/Hydroxyglut_hydro"/>
</dbReference>
<dbReference type="Pfam" id="PF23023">
    <property type="entry name" value="Anti-Pycsar_Apyc1"/>
    <property type="match status" value="1"/>
</dbReference>
<evidence type="ECO:0000256" key="5">
    <source>
        <dbReference type="ARBA" id="ARBA00022759"/>
    </source>
</evidence>
<dbReference type="Pfam" id="PF12706">
    <property type="entry name" value="Lactamase_B_2"/>
    <property type="match status" value="1"/>
</dbReference>
<evidence type="ECO:0000256" key="1">
    <source>
        <dbReference type="ARBA" id="ARBA00011738"/>
    </source>
</evidence>
<feature type="binding site" evidence="8">
    <location>
        <position position="68"/>
    </location>
    <ligand>
        <name>Zn(2+)</name>
        <dbReference type="ChEBI" id="CHEBI:29105"/>
        <label>2</label>
        <note>catalytic</note>
    </ligand>
</feature>
<sequence>MAAFSVHILGCGSALPTTHHHPSSQVIDLRDKLYMIDCGEGVQRQFRLEKLHFGRLIHIFISHLHGDHCFGLPGFISTLGLLGRTGTLHVHGPEGIERFLSPILEQFCHRMPYQVEIHTIDASRHALVHEDKSVKVYSIPLSHRIPAAGYLFEEKCRARHLNRAAAEFYNIPLAEYPLIIEGSDYTTPDGRIIPNRHLTTPGTPPRRYAYCSDTEFYPSIVPIIQGVDLLYHEATFMEEDRARAKETFHSTAKEAAEIARLAGAKRLLIGHYSGRYKDVQGLLEEAQSVFKPTIAANERMRIDL</sequence>
<dbReference type="PANTHER" id="PTHR46018">
    <property type="entry name" value="ZINC PHOSPHODIESTERASE ELAC PROTEIN 1"/>
    <property type="match status" value="1"/>
</dbReference>
<keyword evidence="11" id="KW-1185">Reference proteome</keyword>
<evidence type="ECO:0000259" key="9">
    <source>
        <dbReference type="Pfam" id="PF12706"/>
    </source>
</evidence>
<evidence type="ECO:0000256" key="8">
    <source>
        <dbReference type="HAMAP-Rule" id="MF_01818"/>
    </source>
</evidence>
<reference evidence="10 11" key="1">
    <citation type="submission" date="2014-08" db="EMBL/GenBank/DDBJ databases">
        <title>Porphyromonas gulae strain:COT-052_OH3439 Genome sequencing.</title>
        <authorList>
            <person name="Wallis C."/>
            <person name="Deusch O."/>
            <person name="O'Flynn C."/>
            <person name="Davis I."/>
            <person name="Jospin G."/>
            <person name="Darling A.E."/>
            <person name="Coil D.A."/>
            <person name="Alexiev A."/>
            <person name="Horsfall A."/>
            <person name="Kirkwood N."/>
            <person name="Harris S."/>
            <person name="Eisen J.A."/>
        </authorList>
    </citation>
    <scope>NUCLEOTIDE SEQUENCE [LARGE SCALE GENOMIC DNA]</scope>
    <source>
        <strain evidence="11">COT-052 OH3439</strain>
    </source>
</reference>
<evidence type="ECO:0000313" key="11">
    <source>
        <dbReference type="Proteomes" id="UP000030146"/>
    </source>
</evidence>
<keyword evidence="6 8" id="KW-0378">Hydrolase</keyword>
<dbReference type="HAMAP" id="MF_01818">
    <property type="entry name" value="RNase_Z_BN"/>
    <property type="match status" value="1"/>
</dbReference>
<comment type="catalytic activity">
    <reaction evidence="8">
        <text>Endonucleolytic cleavage of RNA, removing extra 3' nucleotides from tRNA precursor, generating 3' termini of tRNAs. A 3'-hydroxy group is left at the tRNA terminus and a 5'-phosphoryl group is left at the trailer molecule.</text>
        <dbReference type="EC" id="3.1.26.11"/>
    </reaction>
</comment>
<dbReference type="Proteomes" id="UP000030146">
    <property type="component" value="Unassembled WGS sequence"/>
</dbReference>
<feature type="binding site" evidence="8">
    <location>
        <position position="67"/>
    </location>
    <ligand>
        <name>Zn(2+)</name>
        <dbReference type="ChEBI" id="CHEBI:29105"/>
        <label>2</label>
        <note>catalytic</note>
    </ligand>
</feature>
<evidence type="ECO:0000313" key="10">
    <source>
        <dbReference type="EMBL" id="KGN94633.1"/>
    </source>
</evidence>
<evidence type="ECO:0000256" key="3">
    <source>
        <dbReference type="ARBA" id="ARBA00022722"/>
    </source>
</evidence>